<dbReference type="SUPFAM" id="SSF57567">
    <property type="entry name" value="Serine protease inhibitors"/>
    <property type="match status" value="1"/>
</dbReference>
<dbReference type="InterPro" id="IPR002919">
    <property type="entry name" value="TIL_dom"/>
</dbReference>
<dbReference type="InterPro" id="IPR051368">
    <property type="entry name" value="SerProtInhib-TIL_Domain"/>
</dbReference>
<proteinExistence type="predicted"/>
<dbReference type="Pfam" id="PF01826">
    <property type="entry name" value="TIL"/>
    <property type="match status" value="1"/>
</dbReference>
<dbReference type="InterPro" id="IPR036084">
    <property type="entry name" value="Ser_inhib-like_sf"/>
</dbReference>
<evidence type="ECO:0000259" key="4">
    <source>
        <dbReference type="Pfam" id="PF01826"/>
    </source>
</evidence>
<keyword evidence="1" id="KW-0646">Protease inhibitor</keyword>
<feature type="domain" description="TIL" evidence="4">
    <location>
        <begin position="27"/>
        <end position="81"/>
    </location>
</feature>
<dbReference type="Gene3D" id="2.10.25.10">
    <property type="entry name" value="Laminin"/>
    <property type="match status" value="1"/>
</dbReference>
<dbReference type="AlphaFoldDB" id="A0A6M2DZ88"/>
<sequence length="94" mass="10667">MKLLYLVLILSAIFHSSLSYTMVMRHCAQNEEFKNCGSACESTCENPYPRICSAQCILSICQCVRGYARRSDGRCVPISQCEGNQINGYRQYIK</sequence>
<feature type="chain" id="PRO_5026934306" evidence="3">
    <location>
        <begin position="20"/>
        <end position="94"/>
    </location>
</feature>
<evidence type="ECO:0000313" key="5">
    <source>
        <dbReference type="EMBL" id="NOV51020.1"/>
    </source>
</evidence>
<evidence type="ECO:0000256" key="1">
    <source>
        <dbReference type="ARBA" id="ARBA00022690"/>
    </source>
</evidence>
<feature type="signal peptide" evidence="3">
    <location>
        <begin position="1"/>
        <end position="19"/>
    </location>
</feature>
<dbReference type="EMBL" id="GIIL01007294">
    <property type="protein sequence ID" value="NOV51020.1"/>
    <property type="molecule type" value="Transcribed_RNA"/>
</dbReference>
<dbReference type="CDD" id="cd19941">
    <property type="entry name" value="TIL"/>
    <property type="match status" value="1"/>
</dbReference>
<name>A0A6M2DZ88_XENCH</name>
<accession>A0A6M2DZ88</accession>
<evidence type="ECO:0000256" key="2">
    <source>
        <dbReference type="ARBA" id="ARBA00023157"/>
    </source>
</evidence>
<keyword evidence="2" id="KW-1015">Disulfide bond</keyword>
<dbReference type="PANTHER" id="PTHR23259:SF70">
    <property type="entry name" value="ACCESSORY GLAND PROTEIN ACP62F-RELATED"/>
    <property type="match status" value="1"/>
</dbReference>
<reference evidence="5" key="1">
    <citation type="submission" date="2020-03" db="EMBL/GenBank/DDBJ databases">
        <title>Transcriptomic Profiling of the Digestive Tract of the Rat Flea, Xenopsylla cheopis, Following Blood Feeding and Infection with Yersinia pestis.</title>
        <authorList>
            <person name="Bland D.M."/>
            <person name="Martens C.A."/>
            <person name="Virtaneva K."/>
            <person name="Kanakabandi K."/>
            <person name="Long D."/>
            <person name="Rosenke R."/>
            <person name="Saturday G.A."/>
            <person name="Hoyt F.H."/>
            <person name="Bruno D.P."/>
            <person name="Ribeiro J.M.C."/>
            <person name="Hinnebusch J."/>
        </authorList>
    </citation>
    <scope>NUCLEOTIDE SEQUENCE</scope>
</reference>
<keyword evidence="3" id="KW-0732">Signal</keyword>
<dbReference type="PANTHER" id="PTHR23259">
    <property type="entry name" value="RIDDLE"/>
    <property type="match status" value="1"/>
</dbReference>
<organism evidence="5">
    <name type="scientific">Xenopsylla cheopis</name>
    <name type="common">Oriental rat flea</name>
    <name type="synonym">Pulex cheopis</name>
    <dbReference type="NCBI Taxonomy" id="163159"/>
    <lineage>
        <taxon>Eukaryota</taxon>
        <taxon>Metazoa</taxon>
        <taxon>Ecdysozoa</taxon>
        <taxon>Arthropoda</taxon>
        <taxon>Hexapoda</taxon>
        <taxon>Insecta</taxon>
        <taxon>Pterygota</taxon>
        <taxon>Neoptera</taxon>
        <taxon>Endopterygota</taxon>
        <taxon>Siphonaptera</taxon>
        <taxon>Pulicidae</taxon>
        <taxon>Xenopsyllinae</taxon>
        <taxon>Xenopsylla</taxon>
    </lineage>
</organism>
<dbReference type="GO" id="GO:0030414">
    <property type="term" value="F:peptidase inhibitor activity"/>
    <property type="evidence" value="ECO:0007669"/>
    <property type="project" value="UniProtKB-KW"/>
</dbReference>
<protein>
    <submittedName>
        <fullName evidence="5">Putative til domain protein</fullName>
    </submittedName>
</protein>
<evidence type="ECO:0000256" key="3">
    <source>
        <dbReference type="SAM" id="SignalP"/>
    </source>
</evidence>